<comment type="subcellular location">
    <subcellularLocation>
        <location evidence="1">Membrane</location>
        <topology evidence="1">Multi-pass membrane protein</topology>
    </subcellularLocation>
</comment>
<dbReference type="Proteomes" id="UP000694408">
    <property type="component" value="Unplaced"/>
</dbReference>
<dbReference type="Ensembl" id="ENSJHYT00000025049.1">
    <property type="protein sequence ID" value="ENSJHYP00000020789.1"/>
    <property type="gene ID" value="ENSJHYG00000015722.1"/>
</dbReference>
<keyword evidence="3 5" id="KW-1133">Transmembrane helix</keyword>
<evidence type="ECO:0000256" key="1">
    <source>
        <dbReference type="ARBA" id="ARBA00004141"/>
    </source>
</evidence>
<feature type="transmembrane region" description="Helical" evidence="5">
    <location>
        <begin position="144"/>
        <end position="163"/>
    </location>
</feature>
<keyword evidence="2 5" id="KW-0812">Transmembrane</keyword>
<evidence type="ECO:0000256" key="2">
    <source>
        <dbReference type="ARBA" id="ARBA00022692"/>
    </source>
</evidence>
<evidence type="ECO:0000256" key="3">
    <source>
        <dbReference type="ARBA" id="ARBA00022989"/>
    </source>
</evidence>
<keyword evidence="4 5" id="KW-0472">Membrane</keyword>
<protein>
    <submittedName>
        <fullName evidence="6">Uncharacterized protein</fullName>
    </submittedName>
</protein>
<sequence length="234" mass="25531">MSPMSCIQEMLQRKTEEIINSLPISDAPVTLIQALKTPFITFYYSVAVYLLNLLLVSQAAISFCALQVMGVPGILALFSSQRKNPVLVNVLIVASIMSCVAIFIVIAYSSFTLSYGEEEELSSAPVHVIHTRFVLSRVVQGANIAMLAVSICSACCVLAMAYLGCRSLPCCSCYDSVTGMEWLQPSEDQNQAVEMICAVQSPGRGIFTFTDRFPAQDADAEEDTSKPPPYIRMT</sequence>
<name>A0A8C5JJH0_JUNHY</name>
<evidence type="ECO:0000313" key="7">
    <source>
        <dbReference type="Proteomes" id="UP000694408"/>
    </source>
</evidence>
<evidence type="ECO:0000256" key="4">
    <source>
        <dbReference type="ARBA" id="ARBA00023136"/>
    </source>
</evidence>
<reference evidence="6" key="2">
    <citation type="submission" date="2025-09" db="UniProtKB">
        <authorList>
            <consortium name="Ensembl"/>
        </authorList>
    </citation>
    <scope>IDENTIFICATION</scope>
</reference>
<feature type="transmembrane region" description="Helical" evidence="5">
    <location>
        <begin position="86"/>
        <end position="111"/>
    </location>
</feature>
<evidence type="ECO:0000256" key="5">
    <source>
        <dbReference type="SAM" id="Phobius"/>
    </source>
</evidence>
<dbReference type="AlphaFoldDB" id="A0A8C5JJH0"/>
<organism evidence="6 7">
    <name type="scientific">Junco hyemalis</name>
    <name type="common">Dark-eyed junco</name>
    <dbReference type="NCBI Taxonomy" id="40217"/>
    <lineage>
        <taxon>Eukaryota</taxon>
        <taxon>Metazoa</taxon>
        <taxon>Chordata</taxon>
        <taxon>Craniata</taxon>
        <taxon>Vertebrata</taxon>
        <taxon>Euteleostomi</taxon>
        <taxon>Archelosauria</taxon>
        <taxon>Archosauria</taxon>
        <taxon>Dinosauria</taxon>
        <taxon>Saurischia</taxon>
        <taxon>Theropoda</taxon>
        <taxon>Coelurosauria</taxon>
        <taxon>Aves</taxon>
        <taxon>Neognathae</taxon>
        <taxon>Neoaves</taxon>
        <taxon>Telluraves</taxon>
        <taxon>Australaves</taxon>
        <taxon>Passeriformes</taxon>
        <taxon>Passerellidae</taxon>
        <taxon>Junco</taxon>
    </lineage>
</organism>
<dbReference type="Pfam" id="PF04103">
    <property type="entry name" value="CD20"/>
    <property type="match status" value="1"/>
</dbReference>
<evidence type="ECO:0000313" key="6">
    <source>
        <dbReference type="Ensembl" id="ENSJHYP00000020789.1"/>
    </source>
</evidence>
<accession>A0A8C5JJH0</accession>
<feature type="transmembrane region" description="Helical" evidence="5">
    <location>
        <begin position="42"/>
        <end position="66"/>
    </location>
</feature>
<dbReference type="InterPro" id="IPR007237">
    <property type="entry name" value="CD20-like"/>
</dbReference>
<reference evidence="6" key="1">
    <citation type="submission" date="2025-08" db="UniProtKB">
        <authorList>
            <consortium name="Ensembl"/>
        </authorList>
    </citation>
    <scope>IDENTIFICATION</scope>
</reference>
<keyword evidence="7" id="KW-1185">Reference proteome</keyword>
<proteinExistence type="predicted"/>